<keyword evidence="15" id="KW-1185">Reference proteome</keyword>
<evidence type="ECO:0000313" key="15">
    <source>
        <dbReference type="Proteomes" id="UP000261680"/>
    </source>
</evidence>
<dbReference type="PANTHER" id="PTHR24394">
    <property type="entry name" value="ZINC FINGER PROTEIN"/>
    <property type="match status" value="1"/>
</dbReference>
<keyword evidence="8" id="KW-0805">Transcription regulation</keyword>
<gene>
    <name evidence="16" type="primary">LOC121102463</name>
</gene>
<dbReference type="Pfam" id="PF00096">
    <property type="entry name" value="zf-C2H2"/>
    <property type="match status" value="4"/>
</dbReference>
<dbReference type="KEGG" id="umr:121102463"/>
<evidence type="ECO:0000313" key="16">
    <source>
        <dbReference type="RefSeq" id="XP_040484269.1"/>
    </source>
</evidence>
<dbReference type="PANTHER" id="PTHR24394:SF48">
    <property type="entry name" value="ZINC FINGER PROTEIN 771"/>
    <property type="match status" value="1"/>
</dbReference>
<evidence type="ECO:0000256" key="12">
    <source>
        <dbReference type="PROSITE-ProRule" id="PRU00042"/>
    </source>
</evidence>
<dbReference type="FunFam" id="3.30.160.60:FF:000017">
    <property type="entry name" value="zinc finger protein 62 homolog"/>
    <property type="match status" value="1"/>
</dbReference>
<dbReference type="GO" id="GO:0008270">
    <property type="term" value="F:zinc ion binding"/>
    <property type="evidence" value="ECO:0007669"/>
    <property type="project" value="UniProtKB-KW"/>
</dbReference>
<feature type="compositionally biased region" description="Polar residues" evidence="13">
    <location>
        <begin position="50"/>
        <end position="60"/>
    </location>
</feature>
<dbReference type="FunFam" id="3.30.160.60:FF:001911">
    <property type="entry name" value="zinc finger protein 624 isoform X1"/>
    <property type="match status" value="1"/>
</dbReference>
<evidence type="ECO:0000256" key="8">
    <source>
        <dbReference type="ARBA" id="ARBA00023015"/>
    </source>
</evidence>
<evidence type="ECO:0000256" key="10">
    <source>
        <dbReference type="ARBA" id="ARBA00023163"/>
    </source>
</evidence>
<evidence type="ECO:0000256" key="13">
    <source>
        <dbReference type="SAM" id="MobiDB-lite"/>
    </source>
</evidence>
<feature type="region of interest" description="Disordered" evidence="13">
    <location>
        <begin position="45"/>
        <end position="70"/>
    </location>
</feature>
<feature type="domain" description="C2H2-type" evidence="14">
    <location>
        <begin position="171"/>
        <end position="198"/>
    </location>
</feature>
<dbReference type="InterPro" id="IPR013087">
    <property type="entry name" value="Znf_C2H2_type"/>
</dbReference>
<keyword evidence="6 12" id="KW-0863">Zinc-finger</keyword>
<comment type="subcellular location">
    <subcellularLocation>
        <location evidence="2">Nucleus</location>
    </subcellularLocation>
</comment>
<organism evidence="15 16">
    <name type="scientific">Ursus maritimus</name>
    <name type="common">Polar bear</name>
    <name type="synonym">Thalarctos maritimus</name>
    <dbReference type="NCBI Taxonomy" id="29073"/>
    <lineage>
        <taxon>Eukaryota</taxon>
        <taxon>Metazoa</taxon>
        <taxon>Chordata</taxon>
        <taxon>Craniata</taxon>
        <taxon>Vertebrata</taxon>
        <taxon>Euteleostomi</taxon>
        <taxon>Mammalia</taxon>
        <taxon>Eutheria</taxon>
        <taxon>Laurasiatheria</taxon>
        <taxon>Carnivora</taxon>
        <taxon>Caniformia</taxon>
        <taxon>Ursidae</taxon>
        <taxon>Ursus</taxon>
    </lineage>
</organism>
<evidence type="ECO:0000256" key="9">
    <source>
        <dbReference type="ARBA" id="ARBA00023125"/>
    </source>
</evidence>
<evidence type="ECO:0000256" key="7">
    <source>
        <dbReference type="ARBA" id="ARBA00022833"/>
    </source>
</evidence>
<dbReference type="SUPFAM" id="SSF57667">
    <property type="entry name" value="beta-beta-alpha zinc fingers"/>
    <property type="match status" value="3"/>
</dbReference>
<proteinExistence type="inferred from homology"/>
<sequence>MKAGEPVAPRLEKEQSRGRTFSCLRRAASKNPKVLNSTKSLLKSTSISSALPTPSSTQRHTGIAGPADEQRGHLNRKQSQALCACGSAVLRGACALSVSATRQPHSDELDVPSAVYTRGHGRKLTWGPGGPLALGTNLGKTIFKTTKGNRDVRQASQLKIDEIINGKQKPYKCNACGKAFSFRSSLTQHQRIHTKEKPYESECDKCGKVFSQPAYLNQHKKIHSGENPSAYWREPYECNECGKSFSCTQNLIAHQRIHTREKPYTCNECGGAFRNKSSLIVHERIHTRDKPIHTGEKPYQCTECEKVFTQMPSLHKLLPTGEKPYKCNKCEKVFTQ</sequence>
<evidence type="ECO:0000256" key="2">
    <source>
        <dbReference type="ARBA" id="ARBA00004123"/>
    </source>
</evidence>
<comment type="function">
    <text evidence="1">May be involved in transcriptional regulation.</text>
</comment>
<evidence type="ECO:0000256" key="11">
    <source>
        <dbReference type="ARBA" id="ARBA00023242"/>
    </source>
</evidence>
<dbReference type="FunFam" id="3.30.160.60:FF:002239">
    <property type="entry name" value="Zinc finger protein 226"/>
    <property type="match status" value="1"/>
</dbReference>
<evidence type="ECO:0000256" key="3">
    <source>
        <dbReference type="ARBA" id="ARBA00006991"/>
    </source>
</evidence>
<evidence type="ECO:0000256" key="6">
    <source>
        <dbReference type="ARBA" id="ARBA00022771"/>
    </source>
</evidence>
<evidence type="ECO:0000256" key="5">
    <source>
        <dbReference type="ARBA" id="ARBA00022737"/>
    </source>
</evidence>
<dbReference type="FunFam" id="3.30.160.60:FF:000690">
    <property type="entry name" value="Zinc finger protein 354C"/>
    <property type="match status" value="1"/>
</dbReference>
<dbReference type="AlphaFoldDB" id="A0A8M1FVE6"/>
<accession>A0A8M1FVE6</accession>
<dbReference type="PROSITE" id="PS00028">
    <property type="entry name" value="ZINC_FINGER_C2H2_1"/>
    <property type="match status" value="4"/>
</dbReference>
<comment type="similarity">
    <text evidence="3">Belongs to the krueppel C2H2-type zinc-finger protein family.</text>
</comment>
<keyword evidence="11" id="KW-0539">Nucleus</keyword>
<dbReference type="OrthoDB" id="6591996at2759"/>
<keyword evidence="5" id="KW-0677">Repeat</keyword>
<dbReference type="GO" id="GO:0005634">
    <property type="term" value="C:nucleus"/>
    <property type="evidence" value="ECO:0007669"/>
    <property type="project" value="UniProtKB-SubCell"/>
</dbReference>
<dbReference type="Proteomes" id="UP000261680">
    <property type="component" value="Unplaced"/>
</dbReference>
<evidence type="ECO:0000256" key="1">
    <source>
        <dbReference type="ARBA" id="ARBA00003767"/>
    </source>
</evidence>
<protein>
    <submittedName>
        <fullName evidence="16">Zinc finger protein 570-like</fullName>
    </submittedName>
</protein>
<dbReference type="FunFam" id="3.30.160.60:FF:000024">
    <property type="entry name" value="zinc finger protein 140 isoform X1"/>
    <property type="match status" value="1"/>
</dbReference>
<keyword evidence="10" id="KW-0804">Transcription</keyword>
<keyword evidence="7" id="KW-0862">Zinc</keyword>
<keyword evidence="4" id="KW-0479">Metal-binding</keyword>
<dbReference type="GO" id="GO:0045892">
    <property type="term" value="P:negative regulation of DNA-templated transcription"/>
    <property type="evidence" value="ECO:0007669"/>
    <property type="project" value="UniProtKB-ARBA"/>
</dbReference>
<dbReference type="GO" id="GO:0043565">
    <property type="term" value="F:sequence-specific DNA binding"/>
    <property type="evidence" value="ECO:0007669"/>
    <property type="project" value="UniProtKB-ARBA"/>
</dbReference>
<name>A0A8M1FVE6_URSMA</name>
<dbReference type="SMART" id="SM00355">
    <property type="entry name" value="ZnF_C2H2"/>
    <property type="match status" value="5"/>
</dbReference>
<dbReference type="Gene3D" id="3.30.160.60">
    <property type="entry name" value="Classic Zinc Finger"/>
    <property type="match status" value="6"/>
</dbReference>
<dbReference type="RefSeq" id="XP_040484269.1">
    <property type="nucleotide sequence ID" value="XM_040628335.1"/>
</dbReference>
<dbReference type="GeneID" id="121102463"/>
<keyword evidence="9" id="KW-0238">DNA-binding</keyword>
<dbReference type="PROSITE" id="PS50157">
    <property type="entry name" value="ZINC_FINGER_C2H2_2"/>
    <property type="match status" value="4"/>
</dbReference>
<evidence type="ECO:0000259" key="14">
    <source>
        <dbReference type="PROSITE" id="PS50157"/>
    </source>
</evidence>
<feature type="domain" description="C2H2-type" evidence="14">
    <location>
        <begin position="201"/>
        <end position="228"/>
    </location>
</feature>
<feature type="domain" description="C2H2-type" evidence="14">
    <location>
        <begin position="236"/>
        <end position="263"/>
    </location>
</feature>
<dbReference type="InterPro" id="IPR036236">
    <property type="entry name" value="Znf_C2H2_sf"/>
</dbReference>
<reference evidence="16" key="1">
    <citation type="submission" date="2025-08" db="UniProtKB">
        <authorList>
            <consortium name="RefSeq"/>
        </authorList>
    </citation>
    <scope>IDENTIFICATION</scope>
    <source>
        <tissue evidence="16">Whole blood</tissue>
    </source>
</reference>
<dbReference type="GO" id="GO:0000981">
    <property type="term" value="F:DNA-binding transcription factor activity, RNA polymerase II-specific"/>
    <property type="evidence" value="ECO:0007669"/>
    <property type="project" value="TreeGrafter"/>
</dbReference>
<feature type="domain" description="C2H2-type" evidence="14">
    <location>
        <begin position="264"/>
        <end position="291"/>
    </location>
</feature>
<evidence type="ECO:0000256" key="4">
    <source>
        <dbReference type="ARBA" id="ARBA00022723"/>
    </source>
</evidence>